<protein>
    <submittedName>
        <fullName evidence="1">Uncharacterized protein</fullName>
    </submittedName>
</protein>
<keyword evidence="2" id="KW-1185">Reference proteome</keyword>
<proteinExistence type="predicted"/>
<evidence type="ECO:0000313" key="1">
    <source>
        <dbReference type="EMBL" id="KAI8017770.1"/>
    </source>
</evidence>
<comment type="caution">
    <text evidence="1">The sequence shown here is derived from an EMBL/GenBank/DDBJ whole genome shotgun (WGS) entry which is preliminary data.</text>
</comment>
<dbReference type="Proteomes" id="UP001060215">
    <property type="component" value="Chromosome 2"/>
</dbReference>
<dbReference type="EMBL" id="CM045759">
    <property type="protein sequence ID" value="KAI8017770.1"/>
    <property type="molecule type" value="Genomic_DNA"/>
</dbReference>
<accession>A0ACC0HWP4</accession>
<sequence>MGSIRRRTSPPPLPPPPPQYQVFNFKKGFIQKRKTLREGKSVLASNGQTTKPPTKPNYIAKWPSFPGFPEAVGGTGSLKKLPT</sequence>
<evidence type="ECO:0000313" key="2">
    <source>
        <dbReference type="Proteomes" id="UP001060215"/>
    </source>
</evidence>
<name>A0ACC0HWP4_9ERIC</name>
<gene>
    <name evidence="1" type="ORF">LOK49_LG04G00638</name>
</gene>
<reference evidence="1 2" key="1">
    <citation type="journal article" date="2022" name="Plant J.">
        <title>Chromosome-level genome of Camellia lanceoleosa provides a valuable resource for understanding genome evolution and self-incompatibility.</title>
        <authorList>
            <person name="Gong W."/>
            <person name="Xiao S."/>
            <person name="Wang L."/>
            <person name="Liao Z."/>
            <person name="Chang Y."/>
            <person name="Mo W."/>
            <person name="Hu G."/>
            <person name="Li W."/>
            <person name="Zhao G."/>
            <person name="Zhu H."/>
            <person name="Hu X."/>
            <person name="Ji K."/>
            <person name="Xiang X."/>
            <person name="Song Q."/>
            <person name="Yuan D."/>
            <person name="Jin S."/>
            <person name="Zhang L."/>
        </authorList>
    </citation>
    <scope>NUCLEOTIDE SEQUENCE [LARGE SCALE GENOMIC DNA]</scope>
    <source>
        <strain evidence="1">SQ_2022a</strain>
    </source>
</reference>
<organism evidence="1 2">
    <name type="scientific">Camellia lanceoleosa</name>
    <dbReference type="NCBI Taxonomy" id="1840588"/>
    <lineage>
        <taxon>Eukaryota</taxon>
        <taxon>Viridiplantae</taxon>
        <taxon>Streptophyta</taxon>
        <taxon>Embryophyta</taxon>
        <taxon>Tracheophyta</taxon>
        <taxon>Spermatophyta</taxon>
        <taxon>Magnoliopsida</taxon>
        <taxon>eudicotyledons</taxon>
        <taxon>Gunneridae</taxon>
        <taxon>Pentapetalae</taxon>
        <taxon>asterids</taxon>
        <taxon>Ericales</taxon>
        <taxon>Theaceae</taxon>
        <taxon>Camellia</taxon>
    </lineage>
</organism>